<reference evidence="4 5" key="1">
    <citation type="submission" date="2017-10" db="EMBL/GenBank/DDBJ databases">
        <title>Bacillus sp. nov., a halophilic bacterium isolated from a Yangshapao Lake.</title>
        <authorList>
            <person name="Wang H."/>
        </authorList>
    </citation>
    <scope>NUCLEOTIDE SEQUENCE [LARGE SCALE GENOMIC DNA]</scope>
    <source>
        <strain evidence="4 5">YSP-3</strain>
    </source>
</reference>
<dbReference type="Gene3D" id="2.40.30.10">
    <property type="entry name" value="Translation factors"/>
    <property type="match status" value="1"/>
</dbReference>
<dbReference type="GO" id="GO:0003958">
    <property type="term" value="F:NADPH-hemoprotein reductase activity"/>
    <property type="evidence" value="ECO:0007669"/>
    <property type="project" value="UniProtKB-EC"/>
</dbReference>
<dbReference type="PANTHER" id="PTHR19384:SF17">
    <property type="entry name" value="NADPH--CYTOCHROME P450 REDUCTASE"/>
    <property type="match status" value="1"/>
</dbReference>
<dbReference type="EMBL" id="PDOF01000003">
    <property type="protein sequence ID" value="PYZ96107.1"/>
    <property type="molecule type" value="Genomic_DNA"/>
</dbReference>
<dbReference type="PRINTS" id="PR00371">
    <property type="entry name" value="FPNCR"/>
</dbReference>
<keyword evidence="5" id="KW-1185">Reference proteome</keyword>
<dbReference type="SUPFAM" id="SSF52343">
    <property type="entry name" value="Ferredoxin reductase-like, C-terminal NADP-linked domain"/>
    <property type="match status" value="1"/>
</dbReference>
<dbReference type="Gene3D" id="3.40.50.80">
    <property type="entry name" value="Nucleotide-binding domain of ferredoxin-NADP reductase (FNR) module"/>
    <property type="match status" value="1"/>
</dbReference>
<protein>
    <recommendedName>
        <fullName evidence="2">NADPH--hemoprotein reductase</fullName>
        <ecNumber evidence="2">1.6.2.4</ecNumber>
    </recommendedName>
</protein>
<accession>A0A2W0H4L5</accession>
<evidence type="ECO:0000313" key="5">
    <source>
        <dbReference type="Proteomes" id="UP000248066"/>
    </source>
</evidence>
<dbReference type="InterPro" id="IPR017938">
    <property type="entry name" value="Riboflavin_synthase-like_b-brl"/>
</dbReference>
<dbReference type="Pfam" id="PF00175">
    <property type="entry name" value="NAD_binding_1"/>
    <property type="match status" value="1"/>
</dbReference>
<dbReference type="InterPro" id="IPR003097">
    <property type="entry name" value="CysJ-like_FAD-binding"/>
</dbReference>
<dbReference type="OrthoDB" id="9789468at2"/>
<dbReference type="Proteomes" id="UP000248066">
    <property type="component" value="Unassembled WGS sequence"/>
</dbReference>
<dbReference type="EC" id="1.6.2.4" evidence="2"/>
<sequence>MKNLVSFFVVLFRLPFILETDNPPSSQSFNLKSSLLINHLNTRLKPRYYSISSSPEAQKDQVSITVSVVRGEAFSGRGEYQGVTSNFLMELKPGDDIVVFFRTQRSFKLPEDSAVPIVMVGPGTGIAPFRGFLQARQAKQKEGEHLGDAHLYFGSRHEQYDYLYNDEIEAYEEEGVVTMHTAFSRMENKPKTYVQDVMKEQEEELIEMIEDKGAHIYICGEGGSMAPQVEETLKKCFINRRQSTEKEAQEWLDGLQEEGRFVKDVW</sequence>
<proteinExistence type="predicted"/>
<dbReference type="FunFam" id="3.40.50.80:FF:000031">
    <property type="entry name" value="Bifunctional cytochrome P450/NADPH--P450 reductase"/>
    <property type="match status" value="1"/>
</dbReference>
<evidence type="ECO:0000313" key="4">
    <source>
        <dbReference type="EMBL" id="PYZ96107.1"/>
    </source>
</evidence>
<dbReference type="PROSITE" id="PS51384">
    <property type="entry name" value="FAD_FR"/>
    <property type="match status" value="1"/>
</dbReference>
<gene>
    <name evidence="4" type="ORF">CR205_17210</name>
</gene>
<dbReference type="Pfam" id="PF00667">
    <property type="entry name" value="FAD_binding_1"/>
    <property type="match status" value="1"/>
</dbReference>
<evidence type="ECO:0000256" key="2">
    <source>
        <dbReference type="ARBA" id="ARBA00023797"/>
    </source>
</evidence>
<dbReference type="GO" id="GO:0050660">
    <property type="term" value="F:flavin adenine dinucleotide binding"/>
    <property type="evidence" value="ECO:0007669"/>
    <property type="project" value="TreeGrafter"/>
</dbReference>
<dbReference type="RefSeq" id="WP_110521382.1">
    <property type="nucleotide sequence ID" value="NZ_PDOF01000003.1"/>
</dbReference>
<dbReference type="InterPro" id="IPR001709">
    <property type="entry name" value="Flavoprot_Pyr_Nucl_cyt_Rdtase"/>
</dbReference>
<name>A0A2W0H4L5_9BACI</name>
<organism evidence="4 5">
    <name type="scientific">Alteribacter lacisalsi</name>
    <dbReference type="NCBI Taxonomy" id="2045244"/>
    <lineage>
        <taxon>Bacteria</taxon>
        <taxon>Bacillati</taxon>
        <taxon>Bacillota</taxon>
        <taxon>Bacilli</taxon>
        <taxon>Bacillales</taxon>
        <taxon>Bacillaceae</taxon>
        <taxon>Alteribacter</taxon>
    </lineage>
</organism>
<dbReference type="GO" id="GO:0005829">
    <property type="term" value="C:cytosol"/>
    <property type="evidence" value="ECO:0007669"/>
    <property type="project" value="TreeGrafter"/>
</dbReference>
<keyword evidence="1" id="KW-0285">Flavoprotein</keyword>
<dbReference type="AlphaFoldDB" id="A0A2W0H4L5"/>
<evidence type="ECO:0000259" key="3">
    <source>
        <dbReference type="PROSITE" id="PS51384"/>
    </source>
</evidence>
<dbReference type="InterPro" id="IPR017927">
    <property type="entry name" value="FAD-bd_FR_type"/>
</dbReference>
<comment type="caution">
    <text evidence="4">The sequence shown here is derived from an EMBL/GenBank/DDBJ whole genome shotgun (WGS) entry which is preliminary data.</text>
</comment>
<feature type="domain" description="FAD-binding FR-type" evidence="3">
    <location>
        <begin position="1"/>
        <end position="110"/>
    </location>
</feature>
<dbReference type="GO" id="GO:0010181">
    <property type="term" value="F:FMN binding"/>
    <property type="evidence" value="ECO:0007669"/>
    <property type="project" value="TreeGrafter"/>
</dbReference>
<dbReference type="PANTHER" id="PTHR19384">
    <property type="entry name" value="NITRIC OXIDE SYNTHASE-RELATED"/>
    <property type="match status" value="1"/>
</dbReference>
<dbReference type="InterPro" id="IPR001433">
    <property type="entry name" value="OxRdtase_FAD/NAD-bd"/>
</dbReference>
<dbReference type="InterPro" id="IPR039261">
    <property type="entry name" value="FNR_nucleotide-bd"/>
</dbReference>
<evidence type="ECO:0000256" key="1">
    <source>
        <dbReference type="ARBA" id="ARBA00022630"/>
    </source>
</evidence>
<dbReference type="SUPFAM" id="SSF63380">
    <property type="entry name" value="Riboflavin synthase domain-like"/>
    <property type="match status" value="1"/>
</dbReference>